<evidence type="ECO:0000256" key="1">
    <source>
        <dbReference type="SAM" id="MobiDB-lite"/>
    </source>
</evidence>
<name>A0A251TB93_HELAN</name>
<sequence length="125" mass="13767">MQVGGLISLLKNRAEQSHEGGFWIVDLVLGVWNSFAFRLPVFTSSCDHVGNKKMMELTKPSRRLKDYIHDEGDNGGMDVDDYLPNDPVPSSKAIRPGPIEHGTPLMPYIPKPTPPSPGPNEFGLP</sequence>
<proteinExistence type="predicted"/>
<protein>
    <submittedName>
        <fullName evidence="2">Uncharacterized protein</fullName>
    </submittedName>
</protein>
<dbReference type="Proteomes" id="UP000215914">
    <property type="component" value="Chromosome 11"/>
</dbReference>
<dbReference type="PANTHER" id="PTHR37249">
    <property type="entry name" value="OS03G0206201 PROTEIN"/>
    <property type="match status" value="1"/>
</dbReference>
<feature type="region of interest" description="Disordered" evidence="1">
    <location>
        <begin position="66"/>
        <end position="125"/>
    </location>
</feature>
<dbReference type="InParanoid" id="A0A251TB93"/>
<gene>
    <name evidence="2" type="ORF">HannXRQ_Chr11g0341661</name>
</gene>
<evidence type="ECO:0000313" key="2">
    <source>
        <dbReference type="EMBL" id="OTG08427.1"/>
    </source>
</evidence>
<organism evidence="2 3">
    <name type="scientific">Helianthus annuus</name>
    <name type="common">Common sunflower</name>
    <dbReference type="NCBI Taxonomy" id="4232"/>
    <lineage>
        <taxon>Eukaryota</taxon>
        <taxon>Viridiplantae</taxon>
        <taxon>Streptophyta</taxon>
        <taxon>Embryophyta</taxon>
        <taxon>Tracheophyta</taxon>
        <taxon>Spermatophyta</taxon>
        <taxon>Magnoliopsida</taxon>
        <taxon>eudicotyledons</taxon>
        <taxon>Gunneridae</taxon>
        <taxon>Pentapetalae</taxon>
        <taxon>asterids</taxon>
        <taxon>campanulids</taxon>
        <taxon>Asterales</taxon>
        <taxon>Asteraceae</taxon>
        <taxon>Asteroideae</taxon>
        <taxon>Heliantheae alliance</taxon>
        <taxon>Heliantheae</taxon>
        <taxon>Helianthus</taxon>
    </lineage>
</organism>
<reference evidence="3" key="1">
    <citation type="journal article" date="2017" name="Nature">
        <title>The sunflower genome provides insights into oil metabolism, flowering and Asterid evolution.</title>
        <authorList>
            <person name="Badouin H."/>
            <person name="Gouzy J."/>
            <person name="Grassa C.J."/>
            <person name="Murat F."/>
            <person name="Staton S.E."/>
            <person name="Cottret L."/>
            <person name="Lelandais-Briere C."/>
            <person name="Owens G.L."/>
            <person name="Carrere S."/>
            <person name="Mayjonade B."/>
            <person name="Legrand L."/>
            <person name="Gill N."/>
            <person name="Kane N.C."/>
            <person name="Bowers J.E."/>
            <person name="Hubner S."/>
            <person name="Bellec A."/>
            <person name="Berard A."/>
            <person name="Berges H."/>
            <person name="Blanchet N."/>
            <person name="Boniface M.C."/>
            <person name="Brunel D."/>
            <person name="Catrice O."/>
            <person name="Chaidir N."/>
            <person name="Claudel C."/>
            <person name="Donnadieu C."/>
            <person name="Faraut T."/>
            <person name="Fievet G."/>
            <person name="Helmstetter N."/>
            <person name="King M."/>
            <person name="Knapp S.J."/>
            <person name="Lai Z."/>
            <person name="Le Paslier M.C."/>
            <person name="Lippi Y."/>
            <person name="Lorenzon L."/>
            <person name="Mandel J.R."/>
            <person name="Marage G."/>
            <person name="Marchand G."/>
            <person name="Marquand E."/>
            <person name="Bret-Mestries E."/>
            <person name="Morien E."/>
            <person name="Nambeesan S."/>
            <person name="Nguyen T."/>
            <person name="Pegot-Espagnet P."/>
            <person name="Pouilly N."/>
            <person name="Raftis F."/>
            <person name="Sallet E."/>
            <person name="Schiex T."/>
            <person name="Thomas J."/>
            <person name="Vandecasteele C."/>
            <person name="Vares D."/>
            <person name="Vear F."/>
            <person name="Vautrin S."/>
            <person name="Crespi M."/>
            <person name="Mangin B."/>
            <person name="Burke J.M."/>
            <person name="Salse J."/>
            <person name="Munos S."/>
            <person name="Vincourt P."/>
            <person name="Rieseberg L.H."/>
            <person name="Langlade N.B."/>
        </authorList>
    </citation>
    <scope>NUCLEOTIDE SEQUENCE [LARGE SCALE GENOMIC DNA]</scope>
    <source>
        <strain evidence="3">cv. SF193</strain>
    </source>
</reference>
<dbReference type="AlphaFoldDB" id="A0A251TB93"/>
<dbReference type="PANTHER" id="PTHR37249:SF10">
    <property type="entry name" value="TRANSMEMBRANE PROTEIN"/>
    <property type="match status" value="1"/>
</dbReference>
<dbReference type="EMBL" id="CM007900">
    <property type="protein sequence ID" value="OTG08427.1"/>
    <property type="molecule type" value="Genomic_DNA"/>
</dbReference>
<feature type="compositionally biased region" description="Pro residues" evidence="1">
    <location>
        <begin position="107"/>
        <end position="118"/>
    </location>
</feature>
<accession>A0A251TB93</accession>
<keyword evidence="3" id="KW-1185">Reference proteome</keyword>
<dbReference type="STRING" id="4232.A0A251TB93"/>
<evidence type="ECO:0000313" key="3">
    <source>
        <dbReference type="Proteomes" id="UP000215914"/>
    </source>
</evidence>